<dbReference type="InterPro" id="IPR023395">
    <property type="entry name" value="MCP_dom_sf"/>
</dbReference>
<dbReference type="InterPro" id="IPR002113">
    <property type="entry name" value="ADT_euk_type"/>
</dbReference>
<keyword evidence="13" id="KW-1185">Reference proteome</keyword>
<evidence type="ECO:0000256" key="11">
    <source>
        <dbReference type="SAM" id="SignalP"/>
    </source>
</evidence>
<dbReference type="GO" id="GO:0005743">
    <property type="term" value="C:mitochondrial inner membrane"/>
    <property type="evidence" value="ECO:0007669"/>
    <property type="project" value="InterPro"/>
</dbReference>
<evidence type="ECO:0000256" key="7">
    <source>
        <dbReference type="ARBA" id="ARBA00023136"/>
    </source>
</evidence>
<evidence type="ECO:0000256" key="2">
    <source>
        <dbReference type="ARBA" id="ARBA00006375"/>
    </source>
</evidence>
<evidence type="ECO:0000256" key="3">
    <source>
        <dbReference type="ARBA" id="ARBA00022448"/>
    </source>
</evidence>
<dbReference type="AlphaFoldDB" id="A0A835FYS3"/>
<dbReference type="OrthoDB" id="270584at2759"/>
<organism evidence="12 13">
    <name type="scientific">Digitaria exilis</name>
    <dbReference type="NCBI Taxonomy" id="1010633"/>
    <lineage>
        <taxon>Eukaryota</taxon>
        <taxon>Viridiplantae</taxon>
        <taxon>Streptophyta</taxon>
        <taxon>Embryophyta</taxon>
        <taxon>Tracheophyta</taxon>
        <taxon>Spermatophyta</taxon>
        <taxon>Magnoliopsida</taxon>
        <taxon>Liliopsida</taxon>
        <taxon>Poales</taxon>
        <taxon>Poaceae</taxon>
        <taxon>PACMAD clade</taxon>
        <taxon>Panicoideae</taxon>
        <taxon>Panicodae</taxon>
        <taxon>Paniceae</taxon>
        <taxon>Anthephorinae</taxon>
        <taxon>Digitaria</taxon>
    </lineage>
</organism>
<dbReference type="Pfam" id="PF00153">
    <property type="entry name" value="Mito_carr"/>
    <property type="match status" value="3"/>
</dbReference>
<evidence type="ECO:0000256" key="1">
    <source>
        <dbReference type="ARBA" id="ARBA00004141"/>
    </source>
</evidence>
<dbReference type="PANTHER" id="PTHR45635">
    <property type="entry name" value="ADP,ATP CARRIER PROTEIN 1-RELATED-RELATED"/>
    <property type="match status" value="1"/>
</dbReference>
<dbReference type="PROSITE" id="PS50920">
    <property type="entry name" value="SOLCAR"/>
    <property type="match status" value="3"/>
</dbReference>
<feature type="signal peptide" evidence="11">
    <location>
        <begin position="1"/>
        <end position="23"/>
    </location>
</feature>
<evidence type="ECO:0000313" key="13">
    <source>
        <dbReference type="Proteomes" id="UP000636709"/>
    </source>
</evidence>
<dbReference type="GO" id="GO:1990544">
    <property type="term" value="P:mitochondrial ATP transmembrane transport"/>
    <property type="evidence" value="ECO:0007669"/>
    <property type="project" value="InterPro"/>
</dbReference>
<comment type="subcellular location">
    <subcellularLocation>
        <location evidence="1">Membrane</location>
        <topology evidence="1">Multi-pass membrane protein</topology>
    </subcellularLocation>
</comment>
<keyword evidence="3" id="KW-0813">Transport</keyword>
<dbReference type="PRINTS" id="PR00927">
    <property type="entry name" value="ADPTRNSLCASE"/>
</dbReference>
<evidence type="ECO:0000256" key="6">
    <source>
        <dbReference type="ARBA" id="ARBA00022989"/>
    </source>
</evidence>
<accession>A0A835FYS3</accession>
<keyword evidence="11" id="KW-0732">Signal</keyword>
<evidence type="ECO:0000256" key="5">
    <source>
        <dbReference type="ARBA" id="ARBA00022737"/>
    </source>
</evidence>
<feature type="chain" id="PRO_5032829036" description="ADP/ATP translocase" evidence="11">
    <location>
        <begin position="24"/>
        <end position="602"/>
    </location>
</feature>
<evidence type="ECO:0000256" key="4">
    <source>
        <dbReference type="ARBA" id="ARBA00022692"/>
    </source>
</evidence>
<sequence>MCPQLDLVCYVVRVLLLDRGLLAQLIVLGRSARGSDGPHPTHPWRRAQTSSPGGRWPSPAGTACGMVNGPNAEQRLTTSRRAVTSRLAYGAEARSQARKLTSWLRRLAPPLLRPAEMPPAGCQTRAELPGTAELPPSREIPTNGHDDMSVVCRRVRPQNLLLLPPSSPQYAWSPAIILPQTPQYISSPLARSRAGPFRFGCPVAMADRTNLGFSFASQSSHLAAMTRRSHAPDSIWRPSTSLALAAHGHGVPSIVASAPAEKIQKNFASDLLLGGASSAVSKTVAAPIERVKMLLQNQDELLRSGRLTKPYAGIADCFRRTVRDEGFLSLWRGNNTNVIRYFPTQALNFAFKDYFKSLFAFRRDRDGYWRWFAGNIASGSAAGATSQLFVYSLDYARTRLTNDYKASKGGGERQFNGLLDVYRKTLRSDGVAGLYRGFNVSVVGIVPVLLTGKLQDNFFASLGLGWMITNGASMASYPLDTVRRRMMMTSGEAVKYKSAMDCFAQIVKNEGPRSLFKGAGANVLRAIAGAGALAGYDQLQLVFFGKKLGSGGLSSSIDMLRFACSRTIPLPDASSSVEKNGRVKSSFGELVPVLWPLDDALE</sequence>
<gene>
    <name evidence="12" type="ORF">HU200_002885</name>
</gene>
<feature type="repeat" description="Solcar" evidence="9">
    <location>
        <begin position="370"/>
        <end position="447"/>
    </location>
</feature>
<comment type="catalytic activity">
    <reaction evidence="8">
        <text>ADP(in) + ATP(out) = ADP(out) + ATP(in)</text>
        <dbReference type="Rhea" id="RHEA:34999"/>
        <dbReference type="ChEBI" id="CHEBI:30616"/>
        <dbReference type="ChEBI" id="CHEBI:456216"/>
    </reaction>
    <physiologicalReaction direction="left-to-right" evidence="8">
        <dbReference type="Rhea" id="RHEA:35000"/>
    </physiologicalReaction>
</comment>
<dbReference type="Gene3D" id="1.50.40.10">
    <property type="entry name" value="Mitochondrial carrier domain"/>
    <property type="match status" value="1"/>
</dbReference>
<dbReference type="InterPro" id="IPR002067">
    <property type="entry name" value="MCP"/>
</dbReference>
<evidence type="ECO:0000256" key="10">
    <source>
        <dbReference type="SAM" id="MobiDB-lite"/>
    </source>
</evidence>
<protein>
    <recommendedName>
        <fullName evidence="14">ADP/ATP translocase</fullName>
    </recommendedName>
</protein>
<dbReference type="SUPFAM" id="SSF103506">
    <property type="entry name" value="Mitochondrial carrier"/>
    <property type="match status" value="1"/>
</dbReference>
<dbReference type="InterPro" id="IPR018108">
    <property type="entry name" value="MCP_transmembrane"/>
</dbReference>
<keyword evidence="6" id="KW-1133">Transmembrane helix</keyword>
<dbReference type="PANTHER" id="PTHR45635:SF20">
    <property type="entry name" value="ADP_ATP TRANSLOCASE"/>
    <property type="match status" value="1"/>
</dbReference>
<dbReference type="Proteomes" id="UP000636709">
    <property type="component" value="Unassembled WGS sequence"/>
</dbReference>
<feature type="repeat" description="Solcar" evidence="9">
    <location>
        <begin position="456"/>
        <end position="542"/>
    </location>
</feature>
<dbReference type="GO" id="GO:0005471">
    <property type="term" value="F:ATP:ADP antiporter activity"/>
    <property type="evidence" value="ECO:0007669"/>
    <property type="project" value="InterPro"/>
</dbReference>
<evidence type="ECO:0000256" key="8">
    <source>
        <dbReference type="ARBA" id="ARBA00024143"/>
    </source>
</evidence>
<keyword evidence="5" id="KW-0677">Repeat</keyword>
<name>A0A835FYS3_9POAL</name>
<evidence type="ECO:0000313" key="12">
    <source>
        <dbReference type="EMBL" id="KAF8779208.1"/>
    </source>
</evidence>
<keyword evidence="4 9" id="KW-0812">Transmembrane</keyword>
<comment type="similarity">
    <text evidence="2">Belongs to the mitochondrial carrier (TC 2.A.29) family.</text>
</comment>
<reference evidence="12" key="1">
    <citation type="submission" date="2020-07" db="EMBL/GenBank/DDBJ databases">
        <title>Genome sequence and genetic diversity analysis of an under-domesticated orphan crop, white fonio (Digitaria exilis).</title>
        <authorList>
            <person name="Bennetzen J.L."/>
            <person name="Chen S."/>
            <person name="Ma X."/>
            <person name="Wang X."/>
            <person name="Yssel A.E.J."/>
            <person name="Chaluvadi S.R."/>
            <person name="Johnson M."/>
            <person name="Gangashetty P."/>
            <person name="Hamidou F."/>
            <person name="Sanogo M.D."/>
            <person name="Zwaenepoel A."/>
            <person name="Wallace J."/>
            <person name="Van De Peer Y."/>
            <person name="Van Deynze A."/>
        </authorList>
    </citation>
    <scope>NUCLEOTIDE SEQUENCE</scope>
    <source>
        <tissue evidence="12">Leaves</tissue>
    </source>
</reference>
<evidence type="ECO:0008006" key="14">
    <source>
        <dbReference type="Google" id="ProtNLM"/>
    </source>
</evidence>
<dbReference type="GO" id="GO:0140021">
    <property type="term" value="P:mitochondrial ADP transmembrane transport"/>
    <property type="evidence" value="ECO:0007669"/>
    <property type="project" value="InterPro"/>
</dbReference>
<dbReference type="EMBL" id="JACEFO010000186">
    <property type="protein sequence ID" value="KAF8779208.1"/>
    <property type="molecule type" value="Genomic_DNA"/>
</dbReference>
<feature type="region of interest" description="Disordered" evidence="10">
    <location>
        <begin position="32"/>
        <end position="56"/>
    </location>
</feature>
<dbReference type="PRINTS" id="PR00926">
    <property type="entry name" value="MITOCARRIER"/>
</dbReference>
<comment type="caution">
    <text evidence="12">The sequence shown here is derived from an EMBL/GenBank/DDBJ whole genome shotgun (WGS) entry which is preliminary data.</text>
</comment>
<evidence type="ECO:0000256" key="9">
    <source>
        <dbReference type="PROSITE-ProRule" id="PRU00282"/>
    </source>
</evidence>
<proteinExistence type="inferred from homology"/>
<keyword evidence="7 9" id="KW-0472">Membrane</keyword>
<feature type="repeat" description="Solcar" evidence="9">
    <location>
        <begin position="265"/>
        <end position="358"/>
    </location>
</feature>